<dbReference type="PANTHER" id="PTHR24123">
    <property type="entry name" value="ANKYRIN REPEAT-CONTAINING"/>
    <property type="match status" value="1"/>
</dbReference>
<organism evidence="4 5">
    <name type="scientific">Leptospira kanakyensis</name>
    <dbReference type="NCBI Taxonomy" id="2484968"/>
    <lineage>
        <taxon>Bacteria</taxon>
        <taxon>Pseudomonadati</taxon>
        <taxon>Spirochaetota</taxon>
        <taxon>Spirochaetia</taxon>
        <taxon>Leptospirales</taxon>
        <taxon>Leptospiraceae</taxon>
        <taxon>Leptospira</taxon>
    </lineage>
</organism>
<dbReference type="PROSITE" id="PS50297">
    <property type="entry name" value="ANK_REP_REGION"/>
    <property type="match status" value="4"/>
</dbReference>
<feature type="repeat" description="ANK" evidence="3">
    <location>
        <begin position="91"/>
        <end position="123"/>
    </location>
</feature>
<dbReference type="OrthoDB" id="7543342at2"/>
<dbReference type="InterPro" id="IPR002110">
    <property type="entry name" value="Ankyrin_rpt"/>
</dbReference>
<dbReference type="SUPFAM" id="SSF48403">
    <property type="entry name" value="Ankyrin repeat"/>
    <property type="match status" value="1"/>
</dbReference>
<name>A0A6N4QDM3_9LEPT</name>
<dbReference type="RefSeq" id="WP_135634739.1">
    <property type="nucleotide sequence ID" value="NZ_RQFE01000024.1"/>
</dbReference>
<evidence type="ECO:0000313" key="4">
    <source>
        <dbReference type="EMBL" id="TGK69568.1"/>
    </source>
</evidence>
<reference evidence="4" key="1">
    <citation type="journal article" date="2019" name="PLoS Negl. Trop. Dis.">
        <title>Revisiting the worldwide diversity of Leptospira species in the environment.</title>
        <authorList>
            <person name="Vincent A.T."/>
            <person name="Schiettekatte O."/>
            <person name="Bourhy P."/>
            <person name="Veyrier F.J."/>
            <person name="Picardeau M."/>
        </authorList>
    </citation>
    <scope>NUCLEOTIDE SEQUENCE [LARGE SCALE GENOMIC DNA]</scope>
    <source>
        <strain evidence="4">201800293</strain>
    </source>
</reference>
<dbReference type="SMART" id="SM00248">
    <property type="entry name" value="ANK"/>
    <property type="match status" value="9"/>
</dbReference>
<keyword evidence="5" id="KW-1185">Reference proteome</keyword>
<keyword evidence="2 3" id="KW-0040">ANK repeat</keyword>
<feature type="repeat" description="ANK" evidence="3">
    <location>
        <begin position="198"/>
        <end position="230"/>
    </location>
</feature>
<protein>
    <submittedName>
        <fullName evidence="4">Ankyrin repeat domain-containing protein</fullName>
    </submittedName>
</protein>
<feature type="repeat" description="ANK" evidence="3">
    <location>
        <begin position="335"/>
        <end position="367"/>
    </location>
</feature>
<dbReference type="AlphaFoldDB" id="A0A6N4QDM3"/>
<dbReference type="Pfam" id="PF00023">
    <property type="entry name" value="Ank"/>
    <property type="match status" value="1"/>
</dbReference>
<dbReference type="PRINTS" id="PR01415">
    <property type="entry name" value="ANKYRIN"/>
</dbReference>
<comment type="caution">
    <text evidence="4">The sequence shown here is derived from an EMBL/GenBank/DDBJ whole genome shotgun (WGS) entry which is preliminary data.</text>
</comment>
<evidence type="ECO:0000256" key="3">
    <source>
        <dbReference type="PROSITE-ProRule" id="PRU00023"/>
    </source>
</evidence>
<dbReference type="Proteomes" id="UP000297239">
    <property type="component" value="Unassembled WGS sequence"/>
</dbReference>
<keyword evidence="1" id="KW-0677">Repeat</keyword>
<feature type="repeat" description="ANK" evidence="3">
    <location>
        <begin position="269"/>
        <end position="301"/>
    </location>
</feature>
<dbReference type="EMBL" id="RQFF01000030">
    <property type="protein sequence ID" value="TGK69568.1"/>
    <property type="molecule type" value="Genomic_DNA"/>
</dbReference>
<evidence type="ECO:0000313" key="5">
    <source>
        <dbReference type="Proteomes" id="UP000297239"/>
    </source>
</evidence>
<dbReference type="PROSITE" id="PS50088">
    <property type="entry name" value="ANK_REPEAT"/>
    <property type="match status" value="5"/>
</dbReference>
<accession>A0A6N4QDM3</accession>
<dbReference type="InterPro" id="IPR051165">
    <property type="entry name" value="Multifunctional_ANK_Repeat"/>
</dbReference>
<dbReference type="Gene3D" id="1.25.40.20">
    <property type="entry name" value="Ankyrin repeat-containing domain"/>
    <property type="match status" value="2"/>
</dbReference>
<evidence type="ECO:0000256" key="2">
    <source>
        <dbReference type="ARBA" id="ARBA00023043"/>
    </source>
</evidence>
<dbReference type="PANTHER" id="PTHR24123:SF33">
    <property type="entry name" value="PROTEIN HOS4"/>
    <property type="match status" value="1"/>
</dbReference>
<dbReference type="Pfam" id="PF12796">
    <property type="entry name" value="Ank_2"/>
    <property type="match status" value="2"/>
</dbReference>
<gene>
    <name evidence="4" type="ORF">EHQ18_12270</name>
</gene>
<proteinExistence type="predicted"/>
<evidence type="ECO:0000256" key="1">
    <source>
        <dbReference type="ARBA" id="ARBA00022737"/>
    </source>
</evidence>
<sequence>MVKNKFTRLVYVFSITVFSFLTVPIFATELDLSQMRDPKTIKDKINKGFDINAKRSVDGYTLLHYAAELGNADLTKFLITKGANTNVSMIRGNTPLSTAIGFDKTEIIKILLENGVDPNYQLGESDYLRSHFHYYMIKTRKFDPSIFNLFISKGANLESKDFFTETPLISTAALDFKSIHHSINLLNAGANINAQTKFGKTPLMVSVFIKHFALAQELIKRGTNIELEDSDGNTVLLAMINIGNDHTDKPKLFQILLNANANPNHQNKEGDTALHLSVIGNSLEILEILTKQNVDSSLRNQKGKTALDQAIINENWLATKILLKIEKNINGLDKYGSTMLHSAILNEKYELITLLMEAGADPQTKDKWGKSAFEFADKQNNPKVIKLLKKE</sequence>
<dbReference type="InterPro" id="IPR036770">
    <property type="entry name" value="Ankyrin_rpt-contain_sf"/>
</dbReference>
<feature type="repeat" description="ANK" evidence="3">
    <location>
        <begin position="58"/>
        <end position="90"/>
    </location>
</feature>